<accession>A0A1M7Z260</accession>
<feature type="domain" description="Multidrug resistance protein MdtA-like alpha-helical hairpin" evidence="3">
    <location>
        <begin position="89"/>
        <end position="157"/>
    </location>
</feature>
<feature type="coiled-coil region" evidence="2">
    <location>
        <begin position="88"/>
        <end position="115"/>
    </location>
</feature>
<dbReference type="GO" id="GO:0015562">
    <property type="term" value="F:efflux transmembrane transporter activity"/>
    <property type="evidence" value="ECO:0007669"/>
    <property type="project" value="TreeGrafter"/>
</dbReference>
<gene>
    <name evidence="7" type="primary">acrA_2</name>
    <name evidence="7" type="ORF">VQ7734_04508</name>
</gene>
<dbReference type="STRING" id="1117707.VQ7734_04508"/>
<dbReference type="InterPro" id="IPR058649">
    <property type="entry name" value="CzcB_C"/>
</dbReference>
<evidence type="ECO:0000259" key="5">
    <source>
        <dbReference type="Pfam" id="PF25954"/>
    </source>
</evidence>
<evidence type="ECO:0000259" key="4">
    <source>
        <dbReference type="Pfam" id="PF25917"/>
    </source>
</evidence>
<dbReference type="InterPro" id="IPR058625">
    <property type="entry name" value="MdtA-like_BSH"/>
</dbReference>
<evidence type="ECO:0000256" key="2">
    <source>
        <dbReference type="SAM" id="Coils"/>
    </source>
</evidence>
<dbReference type="PANTHER" id="PTHR30469:SF18">
    <property type="entry name" value="RESISTANCE-NODULATION-CELL DIVISION (RND) EFFLUX MEMBRANE FUSION PROTEIN-RELATED"/>
    <property type="match status" value="1"/>
</dbReference>
<proteinExistence type="inferred from homology"/>
<dbReference type="GO" id="GO:1990281">
    <property type="term" value="C:efflux pump complex"/>
    <property type="evidence" value="ECO:0007669"/>
    <property type="project" value="TreeGrafter"/>
</dbReference>
<dbReference type="Pfam" id="PF25975">
    <property type="entry name" value="CzcB_C"/>
    <property type="match status" value="1"/>
</dbReference>
<evidence type="ECO:0000256" key="1">
    <source>
        <dbReference type="ARBA" id="ARBA00009477"/>
    </source>
</evidence>
<dbReference type="Gene3D" id="2.40.50.100">
    <property type="match status" value="1"/>
</dbReference>
<dbReference type="EMBL" id="FRFG01000077">
    <property type="protein sequence ID" value="SHO58736.1"/>
    <property type="molecule type" value="Genomic_DNA"/>
</dbReference>
<dbReference type="Gene3D" id="1.10.287.470">
    <property type="entry name" value="Helix hairpin bin"/>
    <property type="match status" value="1"/>
</dbReference>
<dbReference type="Gene3D" id="2.40.30.170">
    <property type="match status" value="1"/>
</dbReference>
<dbReference type="InterPro" id="IPR058624">
    <property type="entry name" value="MdtA-like_HH"/>
</dbReference>
<dbReference type="Pfam" id="PF25917">
    <property type="entry name" value="BSH_RND"/>
    <property type="match status" value="1"/>
</dbReference>
<dbReference type="PANTHER" id="PTHR30469">
    <property type="entry name" value="MULTIDRUG RESISTANCE PROTEIN MDTA"/>
    <property type="match status" value="1"/>
</dbReference>
<dbReference type="InterPro" id="IPR006143">
    <property type="entry name" value="RND_pump_MFP"/>
</dbReference>
<dbReference type="OrthoDB" id="5730196at2"/>
<feature type="domain" description="CusB-like beta-barrel" evidence="5">
    <location>
        <begin position="195"/>
        <end position="266"/>
    </location>
</feature>
<sequence>MRKDYIWLAILLNTLIFTQSYAENIYTVSEETIPVSVALDGVIEPVNQGTVAAQTSGRIVGVYADVNDYVKAGSVLLEISATQQTAAFDAANARLSQAIAQNREAQAQLKRYQQLSAQGVVTQEQLDAADAKARSAAALVKSARAAVTTAKEALGYTSIRAPYDGIVTARHVELGETVAPGTPLLSGYGLDALRVKAEIPQRDRQQVKRVSQFRVEIPDGVIRQPASFSLFRYLNPQTHTSTLRLSLSDTDSRELTPGMWVKVRFELGSKTVITVPQQAVFYRGELSVVYRQTEDGLMLTPVRLGAVFGGKAEVLAGLESGDRISLKTDQGKGE</sequence>
<name>A0A1M7Z260_9VIBR</name>
<dbReference type="SUPFAM" id="SSF111369">
    <property type="entry name" value="HlyD-like secretion proteins"/>
    <property type="match status" value="1"/>
</dbReference>
<dbReference type="Pfam" id="PF25876">
    <property type="entry name" value="HH_MFP_RND"/>
    <property type="match status" value="1"/>
</dbReference>
<keyword evidence="8" id="KW-1185">Reference proteome</keyword>
<dbReference type="NCBIfam" id="TIGR01730">
    <property type="entry name" value="RND_mfp"/>
    <property type="match status" value="1"/>
</dbReference>
<evidence type="ECO:0000259" key="3">
    <source>
        <dbReference type="Pfam" id="PF25876"/>
    </source>
</evidence>
<dbReference type="RefSeq" id="WP_073586185.1">
    <property type="nucleotide sequence ID" value="NZ_AP024898.1"/>
</dbReference>
<protein>
    <submittedName>
        <fullName evidence="7">Multidrug efflux pump subunit AcrA</fullName>
    </submittedName>
</protein>
<feature type="domain" description="Multidrug resistance protein MdtA-like barrel-sandwich hybrid" evidence="4">
    <location>
        <begin position="48"/>
        <end position="182"/>
    </location>
</feature>
<dbReference type="Gene3D" id="2.40.420.20">
    <property type="match status" value="1"/>
</dbReference>
<evidence type="ECO:0000313" key="8">
    <source>
        <dbReference type="Proteomes" id="UP000184600"/>
    </source>
</evidence>
<dbReference type="AlphaFoldDB" id="A0A1M7Z260"/>
<dbReference type="Proteomes" id="UP000184600">
    <property type="component" value="Unassembled WGS sequence"/>
</dbReference>
<evidence type="ECO:0000259" key="6">
    <source>
        <dbReference type="Pfam" id="PF25975"/>
    </source>
</evidence>
<dbReference type="InterPro" id="IPR058792">
    <property type="entry name" value="Beta-barrel_RND_2"/>
</dbReference>
<evidence type="ECO:0000313" key="7">
    <source>
        <dbReference type="EMBL" id="SHO58736.1"/>
    </source>
</evidence>
<keyword evidence="2" id="KW-0175">Coiled coil</keyword>
<organism evidence="7 8">
    <name type="scientific">Vibrio quintilis</name>
    <dbReference type="NCBI Taxonomy" id="1117707"/>
    <lineage>
        <taxon>Bacteria</taxon>
        <taxon>Pseudomonadati</taxon>
        <taxon>Pseudomonadota</taxon>
        <taxon>Gammaproteobacteria</taxon>
        <taxon>Vibrionales</taxon>
        <taxon>Vibrionaceae</taxon>
        <taxon>Vibrio</taxon>
    </lineage>
</organism>
<reference evidence="8" key="1">
    <citation type="submission" date="2016-12" db="EMBL/GenBank/DDBJ databases">
        <authorList>
            <person name="Rodrigo-Torres L."/>
            <person name="Arahal R.D."/>
            <person name="Lucena T."/>
        </authorList>
    </citation>
    <scope>NUCLEOTIDE SEQUENCE [LARGE SCALE GENOMIC DNA]</scope>
</reference>
<comment type="similarity">
    <text evidence="1">Belongs to the membrane fusion protein (MFP) (TC 8.A.1) family.</text>
</comment>
<feature type="domain" description="CzcB-like C-terminal circularly permuted SH3-like" evidence="6">
    <location>
        <begin position="273"/>
        <end position="324"/>
    </location>
</feature>
<dbReference type="Pfam" id="PF25954">
    <property type="entry name" value="Beta-barrel_RND_2"/>
    <property type="match status" value="1"/>
</dbReference>